<keyword evidence="4" id="KW-0808">Transferase</keyword>
<keyword evidence="3" id="KW-0328">Glycosyltransferase</keyword>
<comment type="subcellular location">
    <subcellularLocation>
        <location evidence="1">Cell membrane</location>
        <topology evidence="1">Multi-pass membrane protein</topology>
    </subcellularLocation>
</comment>
<dbReference type="EMBL" id="CP028858">
    <property type="protein sequence ID" value="AWB28587.1"/>
    <property type="molecule type" value="Genomic_DNA"/>
</dbReference>
<dbReference type="InterPro" id="IPR057168">
    <property type="entry name" value="DUF7846"/>
</dbReference>
<organism evidence="10 11">
    <name type="scientific">Halococcoides cellulosivorans</name>
    <dbReference type="NCBI Taxonomy" id="1679096"/>
    <lineage>
        <taxon>Archaea</taxon>
        <taxon>Methanobacteriati</taxon>
        <taxon>Methanobacteriota</taxon>
        <taxon>Stenosarchaea group</taxon>
        <taxon>Halobacteria</taxon>
        <taxon>Halobacteriales</taxon>
        <taxon>Haloarculaceae</taxon>
        <taxon>Halococcoides</taxon>
    </lineage>
</organism>
<evidence type="ECO:0000256" key="1">
    <source>
        <dbReference type="ARBA" id="ARBA00004651"/>
    </source>
</evidence>
<gene>
    <name evidence="10" type="ORF">HARCEL1_01470</name>
</gene>
<evidence type="ECO:0000259" key="9">
    <source>
        <dbReference type="Pfam" id="PF25230"/>
    </source>
</evidence>
<feature type="transmembrane region" description="Helical" evidence="8">
    <location>
        <begin position="101"/>
        <end position="119"/>
    </location>
</feature>
<dbReference type="Pfam" id="PF25230">
    <property type="entry name" value="DUF7846"/>
    <property type="match status" value="1"/>
</dbReference>
<evidence type="ECO:0000256" key="7">
    <source>
        <dbReference type="ARBA" id="ARBA00023136"/>
    </source>
</evidence>
<feature type="transmembrane region" description="Helical" evidence="8">
    <location>
        <begin position="148"/>
        <end position="166"/>
    </location>
</feature>
<dbReference type="AlphaFoldDB" id="A0A2R4X478"/>
<sequence length="693" mass="73633">MVRRDRYPLAVALVSLLAGLATFVIAAWVFPYHSTNHDEAVYLMQAALLLDGQLAIQAGSIADAVRPWFFVADGGRLYPKYSPVPAALYAVSMGLVGEPRVTLAVVAAANVALVGALGTLAVDRRVGLVASMAFAASPMALLTSSVFLPYAPTTLFTLAFAVAYLYGIREHSAIAAALAGVAIGIAVFSRPYTALLFAAPFVCHAGWRVLSGFRRHDLGPARRHALTAVGGLGGVAVTLAYNVATTGDPLLFPYAAFAPLDGPGFGHREILGHAIEYTPALAVRVNAHLLWELGTRWVVAGPLGTLAAVAGLAVATRRWWQGRPVTDRGADRSSEIRAGGLLVAVVASVVVGNLAFWGTYNVLGAIGDPTDGLIALFGPFYQFDLLAPVAVFVGIASVAVWRAGRSLRARLADRIGSQSARAALGVALALAVLIAGVSAASAVATPVERNLAHTDGYAEAYAPIEESDFEHALVFLPTPYGDWLHHPFQPLRNDPGLDGPVVYALSGGPAEQFDVIDAYPDRQLYRYTYQGTWTSGPDRDVTPRLEDLAIRRAETLSVETRVGVPDRVAAAQVRLETREGSITHSIADPHGSLTVPWSLSPDGARLTGLPDERVGLADSDHVVLTITLIQPTGGTLTYRQDLDVRIANGRVAALWPPERSVCTLVTDCGREGTYLPDRPETHRDGVSFETRVD</sequence>
<dbReference type="Proteomes" id="UP000244727">
    <property type="component" value="Chromosome"/>
</dbReference>
<evidence type="ECO:0000256" key="2">
    <source>
        <dbReference type="ARBA" id="ARBA00022475"/>
    </source>
</evidence>
<evidence type="ECO:0000256" key="3">
    <source>
        <dbReference type="ARBA" id="ARBA00022676"/>
    </source>
</evidence>
<reference evidence="10 11" key="1">
    <citation type="submission" date="2018-04" db="EMBL/GenBank/DDBJ databases">
        <title>Halococcoides cellulosivorans gen. nov., sp. nov., an extremely halophilic cellulose-utilizing haloarchaeon from hypersaline lakes.</title>
        <authorList>
            <person name="Sorokin D.Y."/>
            <person name="Toshchakov S.V."/>
            <person name="Samarov N.I."/>
            <person name="Korzhenkov A."/>
            <person name="Kublanov I.V."/>
        </authorList>
    </citation>
    <scope>NUCLEOTIDE SEQUENCE [LARGE SCALE GENOMIC DNA]</scope>
    <source>
        <strain evidence="10 11">HArcel1</strain>
    </source>
</reference>
<evidence type="ECO:0000313" key="11">
    <source>
        <dbReference type="Proteomes" id="UP000244727"/>
    </source>
</evidence>
<dbReference type="GO" id="GO:0008610">
    <property type="term" value="P:lipid biosynthetic process"/>
    <property type="evidence" value="ECO:0007669"/>
    <property type="project" value="UniProtKB-ARBA"/>
</dbReference>
<name>A0A2R4X478_9EURY</name>
<feature type="transmembrane region" description="Helical" evidence="8">
    <location>
        <begin position="422"/>
        <end position="444"/>
    </location>
</feature>
<keyword evidence="6 8" id="KW-1133">Transmembrane helix</keyword>
<keyword evidence="2" id="KW-1003">Cell membrane</keyword>
<proteinExistence type="predicted"/>
<keyword evidence="7 8" id="KW-0472">Membrane</keyword>
<dbReference type="GO" id="GO:0016763">
    <property type="term" value="F:pentosyltransferase activity"/>
    <property type="evidence" value="ECO:0007669"/>
    <property type="project" value="TreeGrafter"/>
</dbReference>
<accession>A0A2R4X478</accession>
<dbReference type="PANTHER" id="PTHR33908">
    <property type="entry name" value="MANNOSYLTRANSFERASE YKCB-RELATED"/>
    <property type="match status" value="1"/>
</dbReference>
<feature type="transmembrane region" description="Helical" evidence="8">
    <location>
        <begin position="380"/>
        <end position="401"/>
    </location>
</feature>
<evidence type="ECO:0000256" key="6">
    <source>
        <dbReference type="ARBA" id="ARBA00022989"/>
    </source>
</evidence>
<dbReference type="GO" id="GO:0005886">
    <property type="term" value="C:plasma membrane"/>
    <property type="evidence" value="ECO:0007669"/>
    <property type="project" value="UniProtKB-SubCell"/>
</dbReference>
<evidence type="ECO:0000256" key="5">
    <source>
        <dbReference type="ARBA" id="ARBA00022692"/>
    </source>
</evidence>
<feature type="domain" description="DUF7846" evidence="9">
    <location>
        <begin position="472"/>
        <end position="641"/>
    </location>
</feature>
<evidence type="ECO:0000256" key="4">
    <source>
        <dbReference type="ARBA" id="ARBA00022679"/>
    </source>
</evidence>
<feature type="transmembrane region" description="Helical" evidence="8">
    <location>
        <begin position="297"/>
        <end position="315"/>
    </location>
</feature>
<dbReference type="KEGG" id="harc:HARCEL1_01470"/>
<feature type="transmembrane region" description="Helical" evidence="8">
    <location>
        <begin position="336"/>
        <end position="360"/>
    </location>
</feature>
<feature type="transmembrane region" description="Helical" evidence="8">
    <location>
        <begin position="7"/>
        <end position="30"/>
    </location>
</feature>
<evidence type="ECO:0000256" key="8">
    <source>
        <dbReference type="SAM" id="Phobius"/>
    </source>
</evidence>
<dbReference type="PANTHER" id="PTHR33908:SF11">
    <property type="entry name" value="MEMBRANE PROTEIN"/>
    <property type="match status" value="1"/>
</dbReference>
<keyword evidence="11" id="KW-1185">Reference proteome</keyword>
<feature type="transmembrane region" description="Helical" evidence="8">
    <location>
        <begin position="225"/>
        <end position="244"/>
    </location>
</feature>
<evidence type="ECO:0000313" key="10">
    <source>
        <dbReference type="EMBL" id="AWB28587.1"/>
    </source>
</evidence>
<protein>
    <recommendedName>
        <fullName evidence="9">DUF7846 domain-containing protein</fullName>
    </recommendedName>
</protein>
<keyword evidence="5 8" id="KW-0812">Transmembrane</keyword>
<dbReference type="InterPro" id="IPR050297">
    <property type="entry name" value="LipidA_mod_glycosyltrf_83"/>
</dbReference>